<dbReference type="InterPro" id="IPR002379">
    <property type="entry name" value="ATPase_proteolipid_c-like_dom"/>
</dbReference>
<keyword evidence="4 14" id="KW-0812">Transmembrane</keyword>
<accession>A0A5N6J5I2</accession>
<dbReference type="PRINTS" id="PR00122">
    <property type="entry name" value="VACATPASE"/>
</dbReference>
<comment type="subunit">
    <text evidence="10">V-ATPase is a heteromultimeric enzyme composed of a peripheral catalytic V1 complex (components A to H) attached to an integral membrane V0 proton pore complex (components: a, c, c', c'', d, e, f and VOA1). The decameric c-ring forms the proton-conducting pore, and is composed of eight proteolipid subunits c, one subunit c' and one subunit c''.</text>
</comment>
<evidence type="ECO:0000256" key="3">
    <source>
        <dbReference type="ARBA" id="ARBA00022448"/>
    </source>
</evidence>
<sequence>MSVILGSVPPAIPARLAIKPKLPNPVQLMSGRRQLRQLSPCLRKRPQRCFATQTKAAADHGPVAQTWLTRTPKEILNVEETPDDVLSSLPSIPPSLAGPDHIPILLLTPSLAQWADTTHSFFEQCINRLYRKASTSDFPEPVHAVVAIVDRLPDTPSAFKDITDNGAVTESEGISLLFARTANIQGRAAAPRRLRSSETEEPALVFSFQAGILHGSDNACLQRAIHEVGLRLANTLFINGNENTLFGTRWSYDPSSSSFILDRSVELSRCRIASTANSVHNAFGLPLHPVGQRREVISSMGNIIRQLAKHPTGTSKDPMPASSELEKELPRYIEEHNVTDHRVSVWALVEPPSSNPQGESDDFQTNLVRSVQAGGKLHRVMSGGGGWGKKQGLLSLDYETRFLGPYERNEFITLDKILSPFGTSTAQTAPPFEEKSIVDDLSSLSQVARAGDYIQFYVSVEPDHAQISRPKLPDSREGAISYQFGVVFDNEMPIDQAGKGVSHKDLRVKPNCFGALSEKAMTYSQPIVPMRPEQETLESGTKLDIPGCRPFFGALGCTSAIVFTCFGAAYGTAKAGVGVCGMAVLRPDLIVKNIVPIVMAGIIGIYGLVVSVLIANDLAQTVPLYTGFIQLGAGLAVGLAGLAAGFAIGIVGDAGVRGTAQQPRLYVGMILILIFAEVLGLYGLIVALLMNSRAKIDAKC</sequence>
<dbReference type="CDD" id="cd18175">
    <property type="entry name" value="ATP-synt_Vo_c_ATP6C_rpt1"/>
    <property type="match status" value="1"/>
</dbReference>
<keyword evidence="7" id="KW-0406">Ion transport</keyword>
<dbReference type="InterPro" id="IPR011555">
    <property type="entry name" value="ATPase_proteolipid_su_C_euk"/>
</dbReference>
<evidence type="ECO:0000313" key="16">
    <source>
        <dbReference type="EMBL" id="KAB8273520.1"/>
    </source>
</evidence>
<feature type="transmembrane region" description="Helical" evidence="14">
    <location>
        <begin position="664"/>
        <end position="690"/>
    </location>
</feature>
<proteinExistence type="inferred from homology"/>
<dbReference type="SUPFAM" id="SSF81333">
    <property type="entry name" value="F1F0 ATP synthase subunit C"/>
    <property type="match status" value="2"/>
</dbReference>
<evidence type="ECO:0000313" key="17">
    <source>
        <dbReference type="Proteomes" id="UP000326289"/>
    </source>
</evidence>
<evidence type="ECO:0000256" key="9">
    <source>
        <dbReference type="ARBA" id="ARBA00045519"/>
    </source>
</evidence>
<evidence type="ECO:0000256" key="10">
    <source>
        <dbReference type="ARBA" id="ARBA00046480"/>
    </source>
</evidence>
<evidence type="ECO:0000256" key="11">
    <source>
        <dbReference type="ARBA" id="ARBA00071096"/>
    </source>
</evidence>
<protein>
    <recommendedName>
        <fullName evidence="12">V-type proton ATPase subunit C</fullName>
    </recommendedName>
    <alternativeName>
        <fullName evidence="11">V-type proton ATPase subunit c</fullName>
    </alternativeName>
    <alternativeName>
        <fullName evidence="13">Vacuolar proton pump c subunit</fullName>
    </alternativeName>
</protein>
<organism evidence="16 17">
    <name type="scientific">Aspergillus minisclerotigenes</name>
    <dbReference type="NCBI Taxonomy" id="656917"/>
    <lineage>
        <taxon>Eukaryota</taxon>
        <taxon>Fungi</taxon>
        <taxon>Dikarya</taxon>
        <taxon>Ascomycota</taxon>
        <taxon>Pezizomycotina</taxon>
        <taxon>Eurotiomycetes</taxon>
        <taxon>Eurotiomycetidae</taxon>
        <taxon>Eurotiales</taxon>
        <taxon>Aspergillaceae</taxon>
        <taxon>Aspergillus</taxon>
        <taxon>Aspergillus subgen. Circumdati</taxon>
    </lineage>
</organism>
<feature type="domain" description="V-ATPase proteolipid subunit C-like" evidence="15">
    <location>
        <begin position="555"/>
        <end position="614"/>
    </location>
</feature>
<reference evidence="16 17" key="1">
    <citation type="submission" date="2019-04" db="EMBL/GenBank/DDBJ databases">
        <title>Fungal friends and foes A comparative genomics study of 23 Aspergillus species from section Flavi.</title>
        <authorList>
            <consortium name="DOE Joint Genome Institute"/>
            <person name="Kjaerbolling I."/>
            <person name="Vesth T.C."/>
            <person name="Frisvad J.C."/>
            <person name="Nybo J.L."/>
            <person name="Theobald S."/>
            <person name="Kildgaard S."/>
            <person name="Petersen T.I."/>
            <person name="Kuo A."/>
            <person name="Sato A."/>
            <person name="Lyhne E.K."/>
            <person name="Kogle M.E."/>
            <person name="Wiebenga A."/>
            <person name="Kun R.S."/>
            <person name="Lubbers R.J."/>
            <person name="Makela M.R."/>
            <person name="Barry K."/>
            <person name="Chovatia M."/>
            <person name="Clum A."/>
            <person name="Daum C."/>
            <person name="Haridas S."/>
            <person name="He G."/>
            <person name="LaButti K."/>
            <person name="Lipzen A."/>
            <person name="Mondo S."/>
            <person name="Pangilinan J."/>
            <person name="Riley R."/>
            <person name="Salamov A."/>
            <person name="Simmons B.A."/>
            <person name="Magnuson J.K."/>
            <person name="Henrissat B."/>
            <person name="Mortensen U.H."/>
            <person name="Larsen T.O."/>
            <person name="De vries R.P."/>
            <person name="Grigoriev I.V."/>
            <person name="Machida M."/>
            <person name="Baker S.E."/>
            <person name="Andersen M.R."/>
        </authorList>
    </citation>
    <scope>NUCLEOTIDE SEQUENCE [LARGE SCALE GENOMIC DNA]</scope>
    <source>
        <strain evidence="16 17">CBS 117635</strain>
    </source>
</reference>
<comment type="function">
    <text evidence="9">Proton-conducting pore forming subunit of the V0 complex of vacuolar(H+)-ATPase (V-ATPase), a multisubunit enzyme composed of a peripheral complex (V1) that hydrolyzes ATP and a membrane integral complex (V0) that translocates protons. V-ATPase is responsible for acidifying and maintaining the pH of intracellular compartments.</text>
</comment>
<keyword evidence="8 14" id="KW-0472">Membrane</keyword>
<keyword evidence="17" id="KW-1185">Reference proteome</keyword>
<evidence type="ECO:0000256" key="14">
    <source>
        <dbReference type="SAM" id="Phobius"/>
    </source>
</evidence>
<evidence type="ECO:0000256" key="8">
    <source>
        <dbReference type="ARBA" id="ARBA00023136"/>
    </source>
</evidence>
<name>A0A5N6J5I2_9EURO</name>
<dbReference type="Pfam" id="PF00137">
    <property type="entry name" value="ATP-synt_C"/>
    <property type="match status" value="2"/>
</dbReference>
<dbReference type="NCBIfam" id="TIGR01100">
    <property type="entry name" value="V_ATP_synt_C"/>
    <property type="match status" value="1"/>
</dbReference>
<comment type="similarity">
    <text evidence="2">Belongs to the V-ATPase proteolipid subunit family.</text>
</comment>
<feature type="transmembrane region" description="Helical" evidence="14">
    <location>
        <begin position="594"/>
        <end position="615"/>
    </location>
</feature>
<dbReference type="Proteomes" id="UP000326289">
    <property type="component" value="Unassembled WGS sequence"/>
</dbReference>
<evidence type="ECO:0000256" key="5">
    <source>
        <dbReference type="ARBA" id="ARBA00022781"/>
    </source>
</evidence>
<dbReference type="FunFam" id="1.20.120.610:FF:000001">
    <property type="entry name" value="V-type proton ATPase proteolipid subunit"/>
    <property type="match status" value="1"/>
</dbReference>
<dbReference type="EMBL" id="ML732795">
    <property type="protein sequence ID" value="KAB8273520.1"/>
    <property type="molecule type" value="Genomic_DNA"/>
</dbReference>
<evidence type="ECO:0000256" key="1">
    <source>
        <dbReference type="ARBA" id="ARBA00004128"/>
    </source>
</evidence>
<dbReference type="GO" id="GO:0005774">
    <property type="term" value="C:vacuolar membrane"/>
    <property type="evidence" value="ECO:0007669"/>
    <property type="project" value="UniProtKB-SubCell"/>
</dbReference>
<keyword evidence="5" id="KW-0375">Hydrogen ion transport</keyword>
<dbReference type="PANTHER" id="PTHR10263">
    <property type="entry name" value="V-TYPE PROTON ATPASE PROTEOLIPID SUBUNIT"/>
    <property type="match status" value="1"/>
</dbReference>
<keyword evidence="6 14" id="KW-1133">Transmembrane helix</keyword>
<dbReference type="GO" id="GO:0033179">
    <property type="term" value="C:proton-transporting V-type ATPase, V0 domain"/>
    <property type="evidence" value="ECO:0007669"/>
    <property type="project" value="InterPro"/>
</dbReference>
<dbReference type="GO" id="GO:0046961">
    <property type="term" value="F:proton-transporting ATPase activity, rotational mechanism"/>
    <property type="evidence" value="ECO:0007669"/>
    <property type="project" value="InterPro"/>
</dbReference>
<dbReference type="CDD" id="cd18176">
    <property type="entry name" value="ATP-synt_Vo_c_ATP6C_rpt2"/>
    <property type="match status" value="1"/>
</dbReference>
<evidence type="ECO:0000259" key="15">
    <source>
        <dbReference type="Pfam" id="PF00137"/>
    </source>
</evidence>
<comment type="subcellular location">
    <subcellularLocation>
        <location evidence="1">Vacuole membrane</location>
        <topology evidence="1">Multi-pass membrane protein</topology>
    </subcellularLocation>
</comment>
<evidence type="ECO:0000256" key="7">
    <source>
        <dbReference type="ARBA" id="ARBA00023065"/>
    </source>
</evidence>
<dbReference type="InterPro" id="IPR000245">
    <property type="entry name" value="ATPase_proteolipid_csu"/>
</dbReference>
<evidence type="ECO:0000256" key="12">
    <source>
        <dbReference type="ARBA" id="ARBA00071118"/>
    </source>
</evidence>
<evidence type="ECO:0000256" key="4">
    <source>
        <dbReference type="ARBA" id="ARBA00022692"/>
    </source>
</evidence>
<feature type="transmembrane region" description="Helical" evidence="14">
    <location>
        <begin position="627"/>
        <end position="652"/>
    </location>
</feature>
<gene>
    <name evidence="16" type="ORF">BDV30DRAFT_226538</name>
</gene>
<feature type="domain" description="V-ATPase proteolipid subunit C-like" evidence="15">
    <location>
        <begin position="631"/>
        <end position="690"/>
    </location>
</feature>
<evidence type="ECO:0000256" key="6">
    <source>
        <dbReference type="ARBA" id="ARBA00022989"/>
    </source>
</evidence>
<dbReference type="InterPro" id="IPR035921">
    <property type="entry name" value="F/V-ATP_Csub_sf"/>
</dbReference>
<feature type="transmembrane region" description="Helical" evidence="14">
    <location>
        <begin position="551"/>
        <end position="573"/>
    </location>
</feature>
<dbReference type="Gene3D" id="1.20.120.610">
    <property type="entry name" value="lithium bound rotor ring of v- atpase"/>
    <property type="match status" value="1"/>
</dbReference>
<evidence type="ECO:0000256" key="13">
    <source>
        <dbReference type="ARBA" id="ARBA00075098"/>
    </source>
</evidence>
<evidence type="ECO:0000256" key="2">
    <source>
        <dbReference type="ARBA" id="ARBA00007296"/>
    </source>
</evidence>
<dbReference type="AlphaFoldDB" id="A0A5N6J5I2"/>
<keyword evidence="3" id="KW-0813">Transport</keyword>